<dbReference type="InterPro" id="IPR010973">
    <property type="entry name" value="PTS_IIBC_sucr"/>
</dbReference>
<dbReference type="InterPro" id="IPR036878">
    <property type="entry name" value="Glu_permease_IIB"/>
</dbReference>
<feature type="transmembrane region" description="Helical" evidence="16">
    <location>
        <begin position="440"/>
        <end position="461"/>
    </location>
</feature>
<dbReference type="InterPro" id="IPR001127">
    <property type="entry name" value="PTS_EIIA_1_perm"/>
</dbReference>
<evidence type="ECO:0000256" key="12">
    <source>
        <dbReference type="ARBA" id="ARBA00045139"/>
    </source>
</evidence>
<feature type="transmembrane region" description="Helical" evidence="16">
    <location>
        <begin position="151"/>
        <end position="175"/>
    </location>
</feature>
<name>A0A0B6EYL0_9CORY</name>
<dbReference type="EMBL" id="CP010827">
    <property type="protein sequence ID" value="AJI78019.1"/>
    <property type="molecule type" value="Genomic_DNA"/>
</dbReference>
<evidence type="ECO:0000256" key="7">
    <source>
        <dbReference type="ARBA" id="ARBA00022692"/>
    </source>
</evidence>
<evidence type="ECO:0000256" key="2">
    <source>
        <dbReference type="ARBA" id="ARBA00022448"/>
    </source>
</evidence>
<dbReference type="PROSITE" id="PS51103">
    <property type="entry name" value="PTS_EIIC_TYPE_1"/>
    <property type="match status" value="1"/>
</dbReference>
<keyword evidence="4" id="KW-0762">Sugar transport</keyword>
<dbReference type="Proteomes" id="UP000031890">
    <property type="component" value="Chromosome"/>
</dbReference>
<dbReference type="Pfam" id="PF02378">
    <property type="entry name" value="PTS_EIIC"/>
    <property type="match status" value="1"/>
</dbReference>
<dbReference type="PROSITE" id="PS51093">
    <property type="entry name" value="PTS_EIIA_TYPE_1"/>
    <property type="match status" value="1"/>
</dbReference>
<comment type="catalytic activity">
    <reaction evidence="13">
        <text>N(pros)-phospho-L-histidyl-[protein](out) + sucrose = sucrose 6(G)-phosphate(in) + L-histidyl-[protein]</text>
        <dbReference type="Rhea" id="RHEA:49236"/>
        <dbReference type="Rhea" id="RHEA-COMP:9745"/>
        <dbReference type="Rhea" id="RHEA-COMP:9746"/>
        <dbReference type="ChEBI" id="CHEBI:17992"/>
        <dbReference type="ChEBI" id="CHEBI:29979"/>
        <dbReference type="ChEBI" id="CHEBI:64837"/>
        <dbReference type="ChEBI" id="CHEBI:91002"/>
        <dbReference type="EC" id="2.7.1.211"/>
    </reaction>
</comment>
<dbReference type="InterPro" id="IPR011055">
    <property type="entry name" value="Dup_hybrid_motif"/>
</dbReference>
<dbReference type="GO" id="GO:0015771">
    <property type="term" value="P:trehalose transport"/>
    <property type="evidence" value="ECO:0007669"/>
    <property type="project" value="TreeGrafter"/>
</dbReference>
<feature type="transmembrane region" description="Helical" evidence="16">
    <location>
        <begin position="375"/>
        <end position="396"/>
    </location>
</feature>
<evidence type="ECO:0000256" key="4">
    <source>
        <dbReference type="ARBA" id="ARBA00022597"/>
    </source>
</evidence>
<evidence type="ECO:0000313" key="21">
    <source>
        <dbReference type="Proteomes" id="UP000031890"/>
    </source>
</evidence>
<dbReference type="InterPro" id="IPR018113">
    <property type="entry name" value="PTrfase_EIIB_Cys"/>
</dbReference>
<evidence type="ECO:0000259" key="19">
    <source>
        <dbReference type="PROSITE" id="PS51103"/>
    </source>
</evidence>
<keyword evidence="10 16" id="KW-0472">Membrane</keyword>
<dbReference type="InterPro" id="IPR050558">
    <property type="entry name" value="PTS_Sugar-Specific_Components"/>
</dbReference>
<dbReference type="SUPFAM" id="SSF55604">
    <property type="entry name" value="Glucose permease domain IIB"/>
    <property type="match status" value="1"/>
</dbReference>
<dbReference type="NCBIfam" id="TIGR00830">
    <property type="entry name" value="PTBA"/>
    <property type="match status" value="1"/>
</dbReference>
<keyword evidence="9 16" id="KW-1133">Transmembrane helix</keyword>
<dbReference type="OrthoDB" id="9797715at2"/>
<feature type="transmembrane region" description="Helical" evidence="16">
    <location>
        <begin position="260"/>
        <end position="282"/>
    </location>
</feature>
<dbReference type="PANTHER" id="PTHR30175">
    <property type="entry name" value="PHOSPHOTRANSFERASE SYSTEM TRANSPORT PROTEIN"/>
    <property type="match status" value="1"/>
</dbReference>
<feature type="domain" description="PTS EIIB type-1" evidence="18">
    <location>
        <begin position="4"/>
        <end position="87"/>
    </location>
</feature>
<keyword evidence="2" id="KW-0813">Transport</keyword>
<dbReference type="CDD" id="cd00212">
    <property type="entry name" value="PTS_IIB_glc"/>
    <property type="match status" value="1"/>
</dbReference>
<evidence type="ECO:0000256" key="16">
    <source>
        <dbReference type="SAM" id="Phobius"/>
    </source>
</evidence>
<dbReference type="FunFam" id="2.70.70.10:FF:000001">
    <property type="entry name" value="PTS system glucose-specific IIA component"/>
    <property type="match status" value="1"/>
</dbReference>
<dbReference type="GO" id="GO:0005886">
    <property type="term" value="C:plasma membrane"/>
    <property type="evidence" value="ECO:0007669"/>
    <property type="project" value="UniProtKB-SubCell"/>
</dbReference>
<keyword evidence="3" id="KW-1003">Cell membrane</keyword>
<evidence type="ECO:0000256" key="5">
    <source>
        <dbReference type="ARBA" id="ARBA00022679"/>
    </source>
</evidence>
<dbReference type="GO" id="GO:0009401">
    <property type="term" value="P:phosphoenolpyruvate-dependent sugar phosphotransferase system"/>
    <property type="evidence" value="ECO:0007669"/>
    <property type="project" value="UniProtKB-KW"/>
</dbReference>
<keyword evidence="6" id="KW-0598">Phosphotransferase system</keyword>
<sequence length="676" mass="70305">MDHSQVAARTLAAIGGEDNIVALAHCATRLRMVLKDSKKVDTAALENDPDLKGIFEAGGMFQVIVGPGDVNIVFDQLNNLTTKDIAVSTVKLKDIAADSGNWFSRAVKILADIFVPLIPILVGGGLLMALNNVLTANGLFGEQSVIEMFPAMADVAGLINLLASAPFAFLPILVGFTATKRFGGNEFLGAGMAMAMVMPDLVNGYQVAATIEAGEMSYWNIFGLDVAQAGYQGSILPILVIAWILATIEKFLHKHLKGTVDFLLTPLLTLLVTGFITFMAVGPVLRTAGDMLGAGLNDLYTFAGPVGGFIFGLFYSPIVITGLHQSFPPIETMLWNEGGSFIFAVASMANIAQGGVALAVYFLTRSEKLKGLSGASGVSALFGITEPAIFGVNLRLRWPFYIGMGASAIASTLIALFDVKATALGAAGFIGFVSMRPEDYTQFFICAFVSLILSFGVAFAYGHYLRGKNGSIDPDEVGAGGASASAAPAVTADPNAYRVASPLAGKAIALESVSDPMFAAGKLGAGAAIEPTEGRLVSPIDGKVTVTFPSKHAYAVRGKDADGNNVDILMHIGFDTVNLKGEHFTAHVSKGDEVKAGDLLCEFDVEAIKAAGYPVTTPIVVSNSKKTGPVLPAYRPGEDITFGDALLTVDPRPASAAESAGSGSAAGSSAVPASNA</sequence>
<dbReference type="PROSITE" id="PS51098">
    <property type="entry name" value="PTS_EIIB_TYPE_1"/>
    <property type="match status" value="1"/>
</dbReference>
<dbReference type="Pfam" id="PF00358">
    <property type="entry name" value="PTS_EIIA_1"/>
    <property type="match status" value="1"/>
</dbReference>
<evidence type="ECO:0000256" key="15">
    <source>
        <dbReference type="SAM" id="MobiDB-lite"/>
    </source>
</evidence>
<keyword evidence="7 16" id="KW-0812">Transmembrane</keyword>
<accession>A0A0B6EYL0</accession>
<feature type="region of interest" description="Disordered" evidence="15">
    <location>
        <begin position="653"/>
        <end position="676"/>
    </location>
</feature>
<dbReference type="HOGENOM" id="CLU_012312_2_1_11"/>
<evidence type="ECO:0000256" key="8">
    <source>
        <dbReference type="ARBA" id="ARBA00022777"/>
    </source>
</evidence>
<dbReference type="AlphaFoldDB" id="A0A0B6EYL0"/>
<evidence type="ECO:0000259" key="18">
    <source>
        <dbReference type="PROSITE" id="PS51098"/>
    </source>
</evidence>
<evidence type="ECO:0000256" key="3">
    <source>
        <dbReference type="ARBA" id="ARBA00022475"/>
    </source>
</evidence>
<dbReference type="InterPro" id="IPR013013">
    <property type="entry name" value="PTS_EIIC_1"/>
</dbReference>
<keyword evidence="5" id="KW-0808">Transferase</keyword>
<feature type="transmembrane region" description="Helical" evidence="16">
    <location>
        <begin position="229"/>
        <end position="248"/>
    </location>
</feature>
<comment type="function">
    <text evidence="12">The phosphoenolpyruvate-dependent sugar phosphotransferase system (sugar PTS), a major carbohydrate active transport system, catalyzes the phosphorylation of incoming sugar substrates concomitantly with their translocation across the cell membrane. This system is involved in sucrose transport.</text>
</comment>
<reference evidence="20 21" key="1">
    <citation type="journal article" date="2015" name="Genome Announc.">
        <title>Complete Genome Sequence and Annotation of Corynebacterium singulare DSM 44357, Isolated from a Human Semen Specimen.</title>
        <authorList>
            <person name="Merten M."/>
            <person name="Brinkrolf K."/>
            <person name="Albersmeier A."/>
            <person name="Kutter Y."/>
            <person name="Ruckert C."/>
            <person name="Tauch A."/>
        </authorList>
    </citation>
    <scope>NUCLEOTIDE SEQUENCE [LARGE SCALE GENOMIC DNA]</scope>
    <source>
        <strain evidence="20">IBS B52218</strain>
    </source>
</reference>
<dbReference type="SUPFAM" id="SSF51261">
    <property type="entry name" value="Duplicated hybrid motif"/>
    <property type="match status" value="1"/>
</dbReference>
<proteinExistence type="predicted"/>
<feature type="transmembrane region" description="Helical" evidence="16">
    <location>
        <begin position="341"/>
        <end position="363"/>
    </location>
</feature>
<evidence type="ECO:0000256" key="10">
    <source>
        <dbReference type="ARBA" id="ARBA00023136"/>
    </source>
</evidence>
<evidence type="ECO:0000256" key="13">
    <source>
        <dbReference type="ARBA" id="ARBA00048931"/>
    </source>
</evidence>
<gene>
    <name evidence="20" type="primary">scrA</name>
    <name evidence="20" type="ORF">CSING_02325</name>
</gene>
<dbReference type="FunFam" id="3.30.1360.60:FF:000001">
    <property type="entry name" value="PTS system glucose-specific IIBC component PtsG"/>
    <property type="match status" value="1"/>
</dbReference>
<evidence type="ECO:0000256" key="1">
    <source>
        <dbReference type="ARBA" id="ARBA00004651"/>
    </source>
</evidence>
<evidence type="ECO:0000259" key="17">
    <source>
        <dbReference type="PROSITE" id="PS51093"/>
    </source>
</evidence>
<dbReference type="PROSITE" id="PS01035">
    <property type="entry name" value="PTS_EIIB_TYPE_1_CYS"/>
    <property type="match status" value="1"/>
</dbReference>
<feature type="domain" description="PTS EIIA type-1" evidence="17">
    <location>
        <begin position="515"/>
        <end position="623"/>
    </location>
</feature>
<protein>
    <recommendedName>
        <fullName evidence="11">protein-N(pi)-phosphohistidine--sucrose phosphotransferase</fullName>
        <ecNumber evidence="11">2.7.1.211</ecNumber>
    </recommendedName>
</protein>
<organism evidence="20 21">
    <name type="scientific">Corynebacterium singulare</name>
    <dbReference type="NCBI Taxonomy" id="161899"/>
    <lineage>
        <taxon>Bacteria</taxon>
        <taxon>Bacillati</taxon>
        <taxon>Actinomycetota</taxon>
        <taxon>Actinomycetes</taxon>
        <taxon>Mycobacteriales</taxon>
        <taxon>Corynebacteriaceae</taxon>
        <taxon>Corynebacterium</taxon>
    </lineage>
</organism>
<dbReference type="PANTHER" id="PTHR30175:SF4">
    <property type="entry name" value="PTS SYSTEM TREHALOSE-SPECIFIC EIIBC COMPONENT"/>
    <property type="match status" value="1"/>
</dbReference>
<dbReference type="InterPro" id="IPR001996">
    <property type="entry name" value="PTS_IIB_1"/>
</dbReference>
<feature type="compositionally biased region" description="Low complexity" evidence="15">
    <location>
        <begin position="654"/>
        <end position="676"/>
    </location>
</feature>
<evidence type="ECO:0000256" key="6">
    <source>
        <dbReference type="ARBA" id="ARBA00022683"/>
    </source>
</evidence>
<evidence type="ECO:0000256" key="11">
    <source>
        <dbReference type="ARBA" id="ARBA00044053"/>
    </source>
</evidence>
<dbReference type="Gene3D" id="2.70.70.10">
    <property type="entry name" value="Glucose Permease (Domain IIA)"/>
    <property type="match status" value="1"/>
</dbReference>
<dbReference type="Gene3D" id="3.30.1360.60">
    <property type="entry name" value="Glucose permease domain IIB"/>
    <property type="match status" value="1"/>
</dbReference>
<dbReference type="GO" id="GO:0008982">
    <property type="term" value="F:protein-N(PI)-phosphohistidine-sugar phosphotransferase activity"/>
    <property type="evidence" value="ECO:0007669"/>
    <property type="project" value="InterPro"/>
</dbReference>
<dbReference type="EC" id="2.7.1.211" evidence="11"/>
<dbReference type="RefSeq" id="WP_042529310.1">
    <property type="nucleotide sequence ID" value="NZ_CP010827.1"/>
</dbReference>
<dbReference type="NCBIfam" id="TIGR01996">
    <property type="entry name" value="PTS-II-BC-sucr"/>
    <property type="match status" value="1"/>
</dbReference>
<evidence type="ECO:0000256" key="14">
    <source>
        <dbReference type="PROSITE-ProRule" id="PRU00421"/>
    </source>
</evidence>
<dbReference type="InterPro" id="IPR003352">
    <property type="entry name" value="PTS_EIIC"/>
</dbReference>
<comment type="subcellular location">
    <subcellularLocation>
        <location evidence="1">Cell membrane</location>
        <topology evidence="1">Multi-pass membrane protein</topology>
    </subcellularLocation>
</comment>
<dbReference type="GO" id="GO:0016301">
    <property type="term" value="F:kinase activity"/>
    <property type="evidence" value="ECO:0007669"/>
    <property type="project" value="UniProtKB-KW"/>
</dbReference>
<feature type="transmembrane region" description="Helical" evidence="16">
    <location>
        <begin position="302"/>
        <end position="320"/>
    </location>
</feature>
<feature type="active site" description="Phosphocysteine intermediate; for EIIB activity" evidence="14">
    <location>
        <position position="26"/>
    </location>
</feature>
<feature type="domain" description="PTS EIIC type-1" evidence="19">
    <location>
        <begin position="108"/>
        <end position="477"/>
    </location>
</feature>
<feature type="transmembrane region" description="Helical" evidence="16">
    <location>
        <begin position="408"/>
        <end position="434"/>
    </location>
</feature>
<keyword evidence="8" id="KW-0418">Kinase</keyword>
<dbReference type="STRING" id="161899.CSING_02325"/>
<evidence type="ECO:0000256" key="9">
    <source>
        <dbReference type="ARBA" id="ARBA00022989"/>
    </source>
</evidence>
<feature type="transmembrane region" description="Helical" evidence="16">
    <location>
        <begin position="109"/>
        <end position="131"/>
    </location>
</feature>
<dbReference type="Pfam" id="PF00367">
    <property type="entry name" value="PTS_EIIB"/>
    <property type="match status" value="1"/>
</dbReference>
<evidence type="ECO:0000313" key="20">
    <source>
        <dbReference type="EMBL" id="AJI78019.1"/>
    </source>
</evidence>
<dbReference type="KEGG" id="csx:CSING_02325"/>
<dbReference type="GO" id="GO:0090589">
    <property type="term" value="F:protein-phosphocysteine-trehalose phosphotransferase system transporter activity"/>
    <property type="evidence" value="ECO:0007669"/>
    <property type="project" value="TreeGrafter"/>
</dbReference>